<keyword evidence="6" id="KW-0695">RNA-directed DNA polymerase</keyword>
<dbReference type="GO" id="GO:0016787">
    <property type="term" value="F:hydrolase activity"/>
    <property type="evidence" value="ECO:0007669"/>
    <property type="project" value="UniProtKB-KW"/>
</dbReference>
<evidence type="ECO:0000259" key="7">
    <source>
        <dbReference type="Pfam" id="PF17917"/>
    </source>
</evidence>
<dbReference type="InterPro" id="IPR050951">
    <property type="entry name" value="Retrovirus_Pol_polyprotein"/>
</dbReference>
<dbReference type="PANTHER" id="PTHR37984:SF8">
    <property type="entry name" value="CCHC-TYPE DOMAIN-CONTAINING PROTEIN"/>
    <property type="match status" value="1"/>
</dbReference>
<dbReference type="GO" id="GO:0003964">
    <property type="term" value="F:RNA-directed DNA polymerase activity"/>
    <property type="evidence" value="ECO:0007669"/>
    <property type="project" value="UniProtKB-KW"/>
</dbReference>
<dbReference type="EMBL" id="JAINUG010000508">
    <property type="protein sequence ID" value="KAJ8367085.1"/>
    <property type="molecule type" value="Genomic_DNA"/>
</dbReference>
<keyword evidence="1" id="KW-0808">Transferase</keyword>
<evidence type="ECO:0000256" key="6">
    <source>
        <dbReference type="ARBA" id="ARBA00022918"/>
    </source>
</evidence>
<accession>A0AAD7VZD9</accession>
<keyword evidence="4" id="KW-0255">Endonuclease</keyword>
<dbReference type="SUPFAM" id="SSF56672">
    <property type="entry name" value="DNA/RNA polymerases"/>
    <property type="match status" value="1"/>
</dbReference>
<feature type="domain" description="Reverse transcriptase RNase H-like" evidence="7">
    <location>
        <begin position="26"/>
        <end position="104"/>
    </location>
</feature>
<dbReference type="AlphaFoldDB" id="A0AAD7VZD9"/>
<dbReference type="InterPro" id="IPR043502">
    <property type="entry name" value="DNA/RNA_pol_sf"/>
</dbReference>
<gene>
    <name evidence="8" type="ORF">AAFF_G00331230</name>
</gene>
<evidence type="ECO:0000256" key="5">
    <source>
        <dbReference type="ARBA" id="ARBA00022801"/>
    </source>
</evidence>
<evidence type="ECO:0000256" key="1">
    <source>
        <dbReference type="ARBA" id="ARBA00022679"/>
    </source>
</evidence>
<name>A0AAD7VZD9_9TELE</name>
<protein>
    <recommendedName>
        <fullName evidence="7">Reverse transcriptase RNase H-like domain-containing protein</fullName>
    </recommendedName>
</protein>
<keyword evidence="5" id="KW-0378">Hydrolase</keyword>
<dbReference type="PANTHER" id="PTHR37984">
    <property type="entry name" value="PROTEIN CBG26694"/>
    <property type="match status" value="1"/>
</dbReference>
<evidence type="ECO:0000256" key="3">
    <source>
        <dbReference type="ARBA" id="ARBA00022722"/>
    </source>
</evidence>
<dbReference type="Proteomes" id="UP001221898">
    <property type="component" value="Unassembled WGS sequence"/>
</dbReference>
<comment type="caution">
    <text evidence="8">The sequence shown here is derived from an EMBL/GenBank/DDBJ whole genome shotgun (WGS) entry which is preliminary data.</text>
</comment>
<evidence type="ECO:0000256" key="2">
    <source>
        <dbReference type="ARBA" id="ARBA00022695"/>
    </source>
</evidence>
<dbReference type="GO" id="GO:0004519">
    <property type="term" value="F:endonuclease activity"/>
    <property type="evidence" value="ECO:0007669"/>
    <property type="project" value="UniProtKB-KW"/>
</dbReference>
<evidence type="ECO:0000256" key="4">
    <source>
        <dbReference type="ARBA" id="ARBA00022759"/>
    </source>
</evidence>
<keyword evidence="9" id="KW-1185">Reference proteome</keyword>
<keyword evidence="2" id="KW-0548">Nucleotidyltransferase</keyword>
<reference evidence="8" key="1">
    <citation type="journal article" date="2023" name="Science">
        <title>Genome structures resolve the early diversification of teleost fishes.</title>
        <authorList>
            <person name="Parey E."/>
            <person name="Louis A."/>
            <person name="Montfort J."/>
            <person name="Bouchez O."/>
            <person name="Roques C."/>
            <person name="Iampietro C."/>
            <person name="Lluch J."/>
            <person name="Castinel A."/>
            <person name="Donnadieu C."/>
            <person name="Desvignes T."/>
            <person name="Floi Bucao C."/>
            <person name="Jouanno E."/>
            <person name="Wen M."/>
            <person name="Mejri S."/>
            <person name="Dirks R."/>
            <person name="Jansen H."/>
            <person name="Henkel C."/>
            <person name="Chen W.J."/>
            <person name="Zahm M."/>
            <person name="Cabau C."/>
            <person name="Klopp C."/>
            <person name="Thompson A.W."/>
            <person name="Robinson-Rechavi M."/>
            <person name="Braasch I."/>
            <person name="Lecointre G."/>
            <person name="Bobe J."/>
            <person name="Postlethwait J.H."/>
            <person name="Berthelot C."/>
            <person name="Roest Crollius H."/>
            <person name="Guiguen Y."/>
        </authorList>
    </citation>
    <scope>NUCLEOTIDE SEQUENCE</scope>
    <source>
        <strain evidence="8">NC1722</strain>
    </source>
</reference>
<keyword evidence="3" id="KW-0540">Nuclease</keyword>
<dbReference type="InterPro" id="IPR041373">
    <property type="entry name" value="RT_RNaseH"/>
</dbReference>
<evidence type="ECO:0000313" key="9">
    <source>
        <dbReference type="Proteomes" id="UP001221898"/>
    </source>
</evidence>
<evidence type="ECO:0000313" key="8">
    <source>
        <dbReference type="EMBL" id="KAJ8367085.1"/>
    </source>
</evidence>
<proteinExistence type="predicted"/>
<dbReference type="Pfam" id="PF17917">
    <property type="entry name" value="RT_RNaseH"/>
    <property type="match status" value="1"/>
</dbReference>
<sequence>MPVLRSYDVTKPVTIQSDSSQSGLRCCPHCFCPKSSYPTETNYAQIEKECLSIVFSCQRFRHYLYGRKLVTAETDHKPLIAIFSKPLLSAPKRLQSMLLTLQNYSLKVVYQAGPDELMRT</sequence>
<organism evidence="8 9">
    <name type="scientific">Aldrovandia affinis</name>
    <dbReference type="NCBI Taxonomy" id="143900"/>
    <lineage>
        <taxon>Eukaryota</taxon>
        <taxon>Metazoa</taxon>
        <taxon>Chordata</taxon>
        <taxon>Craniata</taxon>
        <taxon>Vertebrata</taxon>
        <taxon>Euteleostomi</taxon>
        <taxon>Actinopterygii</taxon>
        <taxon>Neopterygii</taxon>
        <taxon>Teleostei</taxon>
        <taxon>Notacanthiformes</taxon>
        <taxon>Halosauridae</taxon>
        <taxon>Aldrovandia</taxon>
    </lineage>
</organism>